<keyword evidence="4 6" id="KW-1133">Transmembrane helix</keyword>
<evidence type="ECO:0000256" key="2">
    <source>
        <dbReference type="ARBA" id="ARBA00022475"/>
    </source>
</evidence>
<keyword evidence="5 6" id="KW-0472">Membrane</keyword>
<accession>A0ABU8RPC5</accession>
<dbReference type="PROSITE" id="PS50850">
    <property type="entry name" value="MFS"/>
    <property type="match status" value="1"/>
</dbReference>
<feature type="transmembrane region" description="Helical" evidence="6">
    <location>
        <begin position="168"/>
        <end position="189"/>
    </location>
</feature>
<comment type="subcellular location">
    <subcellularLocation>
        <location evidence="1">Cell membrane</location>
        <topology evidence="1">Multi-pass membrane protein</topology>
    </subcellularLocation>
</comment>
<keyword evidence="2" id="KW-1003">Cell membrane</keyword>
<evidence type="ECO:0000256" key="6">
    <source>
        <dbReference type="SAM" id="Phobius"/>
    </source>
</evidence>
<evidence type="ECO:0000256" key="5">
    <source>
        <dbReference type="ARBA" id="ARBA00023136"/>
    </source>
</evidence>
<dbReference type="InterPro" id="IPR020846">
    <property type="entry name" value="MFS_dom"/>
</dbReference>
<protein>
    <submittedName>
        <fullName evidence="8">MFS transporter</fullName>
    </submittedName>
</protein>
<dbReference type="InterPro" id="IPR011701">
    <property type="entry name" value="MFS"/>
</dbReference>
<dbReference type="EMBL" id="JBBIAA010000044">
    <property type="protein sequence ID" value="MEJ5946962.1"/>
    <property type="molecule type" value="Genomic_DNA"/>
</dbReference>
<feature type="transmembrane region" description="Helical" evidence="6">
    <location>
        <begin position="237"/>
        <end position="259"/>
    </location>
</feature>
<feature type="transmembrane region" description="Helical" evidence="6">
    <location>
        <begin position="362"/>
        <end position="382"/>
    </location>
</feature>
<feature type="domain" description="Major facilitator superfamily (MFS) profile" evidence="7">
    <location>
        <begin position="165"/>
        <end position="395"/>
    </location>
</feature>
<evidence type="ECO:0000313" key="9">
    <source>
        <dbReference type="Proteomes" id="UP001387100"/>
    </source>
</evidence>
<keyword evidence="9" id="KW-1185">Reference proteome</keyword>
<dbReference type="PANTHER" id="PTHR23513:SF11">
    <property type="entry name" value="STAPHYLOFERRIN A TRANSPORTER"/>
    <property type="match status" value="1"/>
</dbReference>
<evidence type="ECO:0000256" key="3">
    <source>
        <dbReference type="ARBA" id="ARBA00022692"/>
    </source>
</evidence>
<gene>
    <name evidence="8" type="ORF">WDZ17_16835</name>
</gene>
<dbReference type="Pfam" id="PF07690">
    <property type="entry name" value="MFS_1"/>
    <property type="match status" value="1"/>
</dbReference>
<comment type="caution">
    <text evidence="8">The sequence shown here is derived from an EMBL/GenBank/DDBJ whole genome shotgun (WGS) entry which is preliminary data.</text>
</comment>
<dbReference type="RefSeq" id="WP_339576335.1">
    <property type="nucleotide sequence ID" value="NZ_JBBIAA010000044.1"/>
</dbReference>
<evidence type="ECO:0000313" key="8">
    <source>
        <dbReference type="EMBL" id="MEJ5946962.1"/>
    </source>
</evidence>
<keyword evidence="3 6" id="KW-0812">Transmembrane</keyword>
<proteinExistence type="predicted"/>
<dbReference type="InterPro" id="IPR036259">
    <property type="entry name" value="MFS_trans_sf"/>
</dbReference>
<name>A0ABU8RPC5_9ACTN</name>
<feature type="transmembrane region" description="Helical" evidence="6">
    <location>
        <begin position="12"/>
        <end position="40"/>
    </location>
</feature>
<dbReference type="SUPFAM" id="SSF103473">
    <property type="entry name" value="MFS general substrate transporter"/>
    <property type="match status" value="1"/>
</dbReference>
<dbReference type="PANTHER" id="PTHR23513">
    <property type="entry name" value="INTEGRAL MEMBRANE EFFLUX PROTEIN-RELATED"/>
    <property type="match status" value="1"/>
</dbReference>
<reference evidence="8 9" key="1">
    <citation type="journal article" date="2017" name="Int. J. Syst. Evol. Microbiol.">
        <title>Pseudokineococcus basanitobsidens sp. nov., isolated from volcanic rock.</title>
        <authorList>
            <person name="Lee D.W."/>
            <person name="Park M.Y."/>
            <person name="Kim J.J."/>
            <person name="Kim B.S."/>
        </authorList>
    </citation>
    <scope>NUCLEOTIDE SEQUENCE [LARGE SCALE GENOMIC DNA]</scope>
    <source>
        <strain evidence="8 9">DSM 103726</strain>
    </source>
</reference>
<dbReference type="Gene3D" id="1.20.1250.20">
    <property type="entry name" value="MFS general substrate transporter like domains"/>
    <property type="match status" value="1"/>
</dbReference>
<organism evidence="8 9">
    <name type="scientific">Pseudokineococcus basanitobsidens</name>
    <dbReference type="NCBI Taxonomy" id="1926649"/>
    <lineage>
        <taxon>Bacteria</taxon>
        <taxon>Bacillati</taxon>
        <taxon>Actinomycetota</taxon>
        <taxon>Actinomycetes</taxon>
        <taxon>Kineosporiales</taxon>
        <taxon>Kineosporiaceae</taxon>
        <taxon>Pseudokineococcus</taxon>
    </lineage>
</organism>
<feature type="transmembrane region" description="Helical" evidence="6">
    <location>
        <begin position="280"/>
        <end position="313"/>
    </location>
</feature>
<evidence type="ECO:0000256" key="1">
    <source>
        <dbReference type="ARBA" id="ARBA00004651"/>
    </source>
</evidence>
<dbReference type="Proteomes" id="UP001387100">
    <property type="component" value="Unassembled WGS sequence"/>
</dbReference>
<evidence type="ECO:0000259" key="7">
    <source>
        <dbReference type="PROSITE" id="PS50850"/>
    </source>
</evidence>
<evidence type="ECO:0000256" key="4">
    <source>
        <dbReference type="ARBA" id="ARBA00022989"/>
    </source>
</evidence>
<feature type="transmembrane region" description="Helical" evidence="6">
    <location>
        <begin position="46"/>
        <end position="67"/>
    </location>
</feature>
<feature type="transmembrane region" description="Helical" evidence="6">
    <location>
        <begin position="210"/>
        <end position="231"/>
    </location>
</feature>
<sequence>MATYSSLLTVRDYPALVVTSGLGVGAGVVGGLALATLVFAGTGSPLLAAVAMFGRAFGHLVGASLLLHRADRIPPRAGLATLALSQGAVLAVLALPGLPVVAVLFLVLGSGVLASLGAAVRWGLVAEVLPAQSYVLGRSLVQMTTGAVQVGGNAAAAGLLLLLEPATVLLLAAGLDGVAAAVLALGLSSRAPRASGRAPRGATWAGNRRLWALPGVPATYLALWVPNGLVVGAEALFVPYAGAAAGLLFTAGALGMLAGDAVMGRFVPASWRPRLVTPTRLLLAVPYLAFALAPAVPVAAVLVAVASAGFSAGLLLQERLLTLTPASDRGHALGLHSSGMLAGQGIAAVLAGALAEVLGVRWAMTAVAIASVAVTIALTPALRQPLTTTSRAGTA</sequence>